<evidence type="ECO:0000313" key="2">
    <source>
        <dbReference type="EMBL" id="KAG7394140.1"/>
    </source>
</evidence>
<name>A0A8T1WQP6_9STRA</name>
<keyword evidence="3" id="KW-1185">Reference proteome</keyword>
<accession>A0A8T1WQP6</accession>
<keyword evidence="1" id="KW-0175">Coiled coil</keyword>
<dbReference type="OrthoDB" id="336240at2759"/>
<organism evidence="2 3">
    <name type="scientific">Phytophthora boehmeriae</name>
    <dbReference type="NCBI Taxonomy" id="109152"/>
    <lineage>
        <taxon>Eukaryota</taxon>
        <taxon>Sar</taxon>
        <taxon>Stramenopiles</taxon>
        <taxon>Oomycota</taxon>
        <taxon>Peronosporomycetes</taxon>
        <taxon>Peronosporales</taxon>
        <taxon>Peronosporaceae</taxon>
        <taxon>Phytophthora</taxon>
    </lineage>
</organism>
<dbReference type="EMBL" id="JAGDFL010000295">
    <property type="protein sequence ID" value="KAG7394140.1"/>
    <property type="molecule type" value="Genomic_DNA"/>
</dbReference>
<feature type="coiled-coil region" evidence="1">
    <location>
        <begin position="118"/>
        <end position="204"/>
    </location>
</feature>
<reference evidence="2" key="1">
    <citation type="submission" date="2021-02" db="EMBL/GenBank/DDBJ databases">
        <authorList>
            <person name="Palmer J.M."/>
        </authorList>
    </citation>
    <scope>NUCLEOTIDE SEQUENCE</scope>
    <source>
        <strain evidence="2">SCRP23</strain>
    </source>
</reference>
<comment type="caution">
    <text evidence="2">The sequence shown here is derived from an EMBL/GenBank/DDBJ whole genome shotgun (WGS) entry which is preliminary data.</text>
</comment>
<gene>
    <name evidence="2" type="ORF">PHYBOEH_005595</name>
</gene>
<sequence>MSEFRQAIAYVDALEAHLALLQDSVASATVVGAIEDNLSFILEAVNGDVDMIMEKFRARCSMVDPVTNQPRFGPKMLAKVQDMLRRYDDVKVAVEDEAPLRLQAEGKIKELSEHQLAIEQGKIAREKKEEEARKATERARAEELKLLEQKQKAREAELQHQEQLRVEALAVAANKKREGREKERAELERQRLAAEEERKRVNASISHGKEGLEKAIAMLRDSTGSEV</sequence>
<protein>
    <submittedName>
        <fullName evidence="2">Uncharacterized protein</fullName>
    </submittedName>
</protein>
<dbReference type="Proteomes" id="UP000693981">
    <property type="component" value="Unassembled WGS sequence"/>
</dbReference>
<dbReference type="AlphaFoldDB" id="A0A8T1WQP6"/>
<evidence type="ECO:0000313" key="3">
    <source>
        <dbReference type="Proteomes" id="UP000693981"/>
    </source>
</evidence>
<evidence type="ECO:0000256" key="1">
    <source>
        <dbReference type="SAM" id="Coils"/>
    </source>
</evidence>
<proteinExistence type="predicted"/>